<dbReference type="AlphaFoldDB" id="A0A317NR85"/>
<organism evidence="2 3">
    <name type="scientific">Nocardia neocaledoniensis</name>
    <dbReference type="NCBI Taxonomy" id="236511"/>
    <lineage>
        <taxon>Bacteria</taxon>
        <taxon>Bacillati</taxon>
        <taxon>Actinomycetota</taxon>
        <taxon>Actinomycetes</taxon>
        <taxon>Mycobacteriales</taxon>
        <taxon>Nocardiaceae</taxon>
        <taxon>Nocardia</taxon>
    </lineage>
</organism>
<keyword evidence="3" id="KW-1185">Reference proteome</keyword>
<evidence type="ECO:0000313" key="3">
    <source>
        <dbReference type="Proteomes" id="UP000246410"/>
    </source>
</evidence>
<comment type="caution">
    <text evidence="2">The sequence shown here is derived from an EMBL/GenBank/DDBJ whole genome shotgun (WGS) entry which is preliminary data.</text>
</comment>
<sequence>MRTTTLTLLTGLATALAGTVVTAPEAVAATECVMFCDNPAPAETDATEKADPGFDYCIRCGLPLPLIGLPRQEAA</sequence>
<feature type="signal peptide" evidence="1">
    <location>
        <begin position="1"/>
        <end position="28"/>
    </location>
</feature>
<dbReference type="EMBL" id="QGTL01000003">
    <property type="protein sequence ID" value="PWV77831.1"/>
    <property type="molecule type" value="Genomic_DNA"/>
</dbReference>
<reference evidence="2 3" key="1">
    <citation type="submission" date="2018-05" db="EMBL/GenBank/DDBJ databases">
        <title>Genomic Encyclopedia of Type Strains, Phase IV (KMG-IV): sequencing the most valuable type-strain genomes for metagenomic binning, comparative biology and taxonomic classification.</title>
        <authorList>
            <person name="Goeker M."/>
        </authorList>
    </citation>
    <scope>NUCLEOTIDE SEQUENCE [LARGE SCALE GENOMIC DNA]</scope>
    <source>
        <strain evidence="2 3">DSM 44717</strain>
    </source>
</reference>
<name>A0A317NR85_9NOCA</name>
<protein>
    <submittedName>
        <fullName evidence="2">Uncharacterized protein</fullName>
    </submittedName>
</protein>
<evidence type="ECO:0000313" key="2">
    <source>
        <dbReference type="EMBL" id="PWV77831.1"/>
    </source>
</evidence>
<dbReference type="RefSeq" id="WP_167456219.1">
    <property type="nucleotide sequence ID" value="NZ_QGTL01000003.1"/>
</dbReference>
<accession>A0A317NR85</accession>
<dbReference type="Proteomes" id="UP000246410">
    <property type="component" value="Unassembled WGS sequence"/>
</dbReference>
<evidence type="ECO:0000256" key="1">
    <source>
        <dbReference type="SAM" id="SignalP"/>
    </source>
</evidence>
<keyword evidence="1" id="KW-0732">Signal</keyword>
<gene>
    <name evidence="2" type="ORF">DFR69_103431</name>
</gene>
<proteinExistence type="predicted"/>
<feature type="chain" id="PRO_5016252415" evidence="1">
    <location>
        <begin position="29"/>
        <end position="75"/>
    </location>
</feature>